<dbReference type="STRING" id="1122240.GCA_000620105_01114"/>
<keyword evidence="4 14" id="KW-0997">Cell inner membrane</keyword>
<dbReference type="KEGG" id="maer:DAI18_05290"/>
<evidence type="ECO:0000256" key="10">
    <source>
        <dbReference type="ARBA" id="ARBA00022984"/>
    </source>
</evidence>
<keyword evidence="6 14" id="KW-0645">Protease</keyword>
<dbReference type="AlphaFoldDB" id="A0A2S0P7Y9"/>
<dbReference type="EC" id="3.4.16.4" evidence="14"/>
<evidence type="ECO:0000313" key="19">
    <source>
        <dbReference type="Proteomes" id="UP000244173"/>
    </source>
</evidence>
<evidence type="ECO:0000256" key="9">
    <source>
        <dbReference type="ARBA" id="ARBA00022960"/>
    </source>
</evidence>
<comment type="similarity">
    <text evidence="14">Belongs to the transpeptidase family. MrdA subfamily.</text>
</comment>
<dbReference type="InterPro" id="IPR005311">
    <property type="entry name" value="PBP_dimer"/>
</dbReference>
<dbReference type="HAMAP" id="MF_02081">
    <property type="entry name" value="MrdA_transpept"/>
    <property type="match status" value="1"/>
</dbReference>
<dbReference type="GO" id="GO:0009252">
    <property type="term" value="P:peptidoglycan biosynthetic process"/>
    <property type="evidence" value="ECO:0007669"/>
    <property type="project" value="UniProtKB-UniRule"/>
</dbReference>
<dbReference type="InterPro" id="IPR012338">
    <property type="entry name" value="Beta-lactam/transpept-like"/>
</dbReference>
<feature type="active site" description="Acyl-ester intermediate" evidence="14">
    <location>
        <position position="341"/>
    </location>
</feature>
<dbReference type="PANTHER" id="PTHR30627">
    <property type="entry name" value="PEPTIDOGLYCAN D,D-TRANSPEPTIDASE"/>
    <property type="match status" value="1"/>
</dbReference>
<evidence type="ECO:0000256" key="15">
    <source>
        <dbReference type="SAM" id="MobiDB-lite"/>
    </source>
</evidence>
<evidence type="ECO:0000256" key="5">
    <source>
        <dbReference type="ARBA" id="ARBA00022645"/>
    </source>
</evidence>
<dbReference type="InterPro" id="IPR036138">
    <property type="entry name" value="PBP_dimer_sf"/>
</dbReference>
<evidence type="ECO:0000256" key="12">
    <source>
        <dbReference type="ARBA" id="ARBA00023136"/>
    </source>
</evidence>
<comment type="pathway">
    <text evidence="14">Cell wall biogenesis; peptidoglycan biosynthesis.</text>
</comment>
<keyword evidence="5 14" id="KW-0121">Carboxypeptidase</keyword>
<dbReference type="Proteomes" id="UP000244173">
    <property type="component" value="Chromosome"/>
</dbReference>
<dbReference type="GO" id="GO:0009002">
    <property type="term" value="F:serine-type D-Ala-D-Ala carboxypeptidase activity"/>
    <property type="evidence" value="ECO:0007669"/>
    <property type="project" value="UniProtKB-UniRule"/>
</dbReference>
<dbReference type="GO" id="GO:0008658">
    <property type="term" value="F:penicillin binding"/>
    <property type="evidence" value="ECO:0007669"/>
    <property type="project" value="InterPro"/>
</dbReference>
<feature type="region of interest" description="Disordered" evidence="15">
    <location>
        <begin position="640"/>
        <end position="685"/>
    </location>
</feature>
<evidence type="ECO:0000256" key="13">
    <source>
        <dbReference type="ARBA" id="ARBA00023316"/>
    </source>
</evidence>
<comment type="subcellular location">
    <subcellularLocation>
        <location evidence="14">Cell inner membrane</location>
        <topology evidence="14">Single-pass membrane protein</topology>
    </subcellularLocation>
    <subcellularLocation>
        <location evidence="2">Cell membrane</location>
    </subcellularLocation>
    <subcellularLocation>
        <location evidence="1">Membrane</location>
        <topology evidence="1">Single-pass membrane protein</topology>
    </subcellularLocation>
</comment>
<keyword evidence="13 14" id="KW-0961">Cell wall biogenesis/degradation</keyword>
<keyword evidence="8 14" id="KW-0378">Hydrolase</keyword>
<dbReference type="GO" id="GO:0071555">
    <property type="term" value="P:cell wall organization"/>
    <property type="evidence" value="ECO:0007669"/>
    <property type="project" value="UniProtKB-KW"/>
</dbReference>
<name>A0A2S0P7Y9_9NEIS</name>
<dbReference type="Gene3D" id="3.30.1390.30">
    <property type="entry name" value="Penicillin-binding protein 2a, domain 3"/>
    <property type="match status" value="1"/>
</dbReference>
<dbReference type="Gene3D" id="3.40.710.10">
    <property type="entry name" value="DD-peptidase/beta-lactamase superfamily"/>
    <property type="match status" value="1"/>
</dbReference>
<dbReference type="RefSeq" id="WP_107888867.1">
    <property type="nucleotide sequence ID" value="NZ_CP028519.1"/>
</dbReference>
<keyword evidence="19" id="KW-1185">Reference proteome</keyword>
<evidence type="ECO:0000256" key="14">
    <source>
        <dbReference type="HAMAP-Rule" id="MF_02081"/>
    </source>
</evidence>
<keyword evidence="12 14" id="KW-0472">Membrane</keyword>
<feature type="transmembrane region" description="Helical" evidence="14">
    <location>
        <begin position="32"/>
        <end position="52"/>
    </location>
</feature>
<dbReference type="InterPro" id="IPR050515">
    <property type="entry name" value="Beta-lactam/transpept"/>
</dbReference>
<dbReference type="InterPro" id="IPR001460">
    <property type="entry name" value="PCN-bd_Tpept"/>
</dbReference>
<dbReference type="PANTHER" id="PTHR30627:SF2">
    <property type="entry name" value="PEPTIDOGLYCAN D,D-TRANSPEPTIDASE MRDA"/>
    <property type="match status" value="1"/>
</dbReference>
<evidence type="ECO:0000259" key="16">
    <source>
        <dbReference type="Pfam" id="PF00905"/>
    </source>
</evidence>
<feature type="domain" description="Penicillin-binding protein dimerisation" evidence="17">
    <location>
        <begin position="75"/>
        <end position="250"/>
    </location>
</feature>
<dbReference type="EMBL" id="CP028519">
    <property type="protein sequence ID" value="AVY93524.1"/>
    <property type="molecule type" value="Genomic_DNA"/>
</dbReference>
<evidence type="ECO:0000256" key="2">
    <source>
        <dbReference type="ARBA" id="ARBA00004236"/>
    </source>
</evidence>
<accession>A0A2S0P7Y9</accession>
<evidence type="ECO:0000256" key="3">
    <source>
        <dbReference type="ARBA" id="ARBA00022475"/>
    </source>
</evidence>
<dbReference type="SUPFAM" id="SSF56519">
    <property type="entry name" value="Penicillin binding protein dimerisation domain"/>
    <property type="match status" value="1"/>
</dbReference>
<dbReference type="Gene3D" id="3.90.1310.10">
    <property type="entry name" value="Penicillin-binding protein 2a (Domain 2)"/>
    <property type="match status" value="1"/>
</dbReference>
<feature type="domain" description="Penicillin-binding protein transpeptidase" evidence="16">
    <location>
        <begin position="282"/>
        <end position="626"/>
    </location>
</feature>
<evidence type="ECO:0000256" key="11">
    <source>
        <dbReference type="ARBA" id="ARBA00022989"/>
    </source>
</evidence>
<keyword evidence="9 14" id="KW-0133">Cell shape</keyword>
<proteinExistence type="inferred from homology"/>
<gene>
    <name evidence="14 18" type="primary">mrdA</name>
    <name evidence="18" type="ORF">DAI18_05290</name>
</gene>
<organism evidence="18 19">
    <name type="scientific">Microvirgula aerodenitrificans</name>
    <dbReference type="NCBI Taxonomy" id="57480"/>
    <lineage>
        <taxon>Bacteria</taxon>
        <taxon>Pseudomonadati</taxon>
        <taxon>Pseudomonadota</taxon>
        <taxon>Betaproteobacteria</taxon>
        <taxon>Neisseriales</taxon>
        <taxon>Aquaspirillaceae</taxon>
        <taxon>Microvirgula</taxon>
    </lineage>
</organism>
<reference evidence="18 19" key="1">
    <citation type="submission" date="2018-04" db="EMBL/GenBank/DDBJ databases">
        <title>Denitrifier Microvirgula.</title>
        <authorList>
            <person name="Anderson E."/>
            <person name="Jang J."/>
            <person name="Ishii S."/>
        </authorList>
    </citation>
    <scope>NUCLEOTIDE SEQUENCE [LARGE SCALE GENOMIC DNA]</scope>
    <source>
        <strain evidence="18 19">BE2.4</strain>
    </source>
</reference>
<dbReference type="Pfam" id="PF00905">
    <property type="entry name" value="Transpeptidase"/>
    <property type="match status" value="1"/>
</dbReference>
<protein>
    <recommendedName>
        <fullName evidence="14">Peptidoglycan D,D-transpeptidase MrdA</fullName>
        <ecNumber evidence="14">3.4.16.4</ecNumber>
    </recommendedName>
    <alternativeName>
        <fullName evidence="14">Penicillin-binding protein 2</fullName>
        <shortName evidence="14">PBP-2</shortName>
    </alternativeName>
</protein>
<dbReference type="GO" id="GO:0006508">
    <property type="term" value="P:proteolysis"/>
    <property type="evidence" value="ECO:0007669"/>
    <property type="project" value="UniProtKB-KW"/>
</dbReference>
<dbReference type="UniPathway" id="UPA00219"/>
<comment type="caution">
    <text evidence="14">Lacks conserved residue(s) required for the propagation of feature annotation.</text>
</comment>
<keyword evidence="7 14" id="KW-0812">Transmembrane</keyword>
<keyword evidence="10 14" id="KW-0573">Peptidoglycan synthesis</keyword>
<keyword evidence="11 14" id="KW-1133">Transmembrane helix</keyword>
<evidence type="ECO:0000256" key="4">
    <source>
        <dbReference type="ARBA" id="ARBA00022519"/>
    </source>
</evidence>
<evidence type="ECO:0000256" key="8">
    <source>
        <dbReference type="ARBA" id="ARBA00022801"/>
    </source>
</evidence>
<evidence type="ECO:0000256" key="7">
    <source>
        <dbReference type="ARBA" id="ARBA00022692"/>
    </source>
</evidence>
<dbReference type="GO" id="GO:0008360">
    <property type="term" value="P:regulation of cell shape"/>
    <property type="evidence" value="ECO:0007669"/>
    <property type="project" value="UniProtKB-KW"/>
</dbReference>
<dbReference type="Pfam" id="PF03717">
    <property type="entry name" value="PBP_dimer"/>
    <property type="match status" value="1"/>
</dbReference>
<dbReference type="GO" id="GO:0005886">
    <property type="term" value="C:plasma membrane"/>
    <property type="evidence" value="ECO:0007669"/>
    <property type="project" value="UniProtKB-SubCell"/>
</dbReference>
<dbReference type="GO" id="GO:0071972">
    <property type="term" value="F:peptidoglycan L,D-transpeptidase activity"/>
    <property type="evidence" value="ECO:0007669"/>
    <property type="project" value="TreeGrafter"/>
</dbReference>
<feature type="compositionally biased region" description="Low complexity" evidence="15">
    <location>
        <begin position="647"/>
        <end position="677"/>
    </location>
</feature>
<evidence type="ECO:0000256" key="6">
    <source>
        <dbReference type="ARBA" id="ARBA00022670"/>
    </source>
</evidence>
<evidence type="ECO:0000256" key="1">
    <source>
        <dbReference type="ARBA" id="ARBA00004167"/>
    </source>
</evidence>
<evidence type="ECO:0000313" key="18">
    <source>
        <dbReference type="EMBL" id="AVY93524.1"/>
    </source>
</evidence>
<evidence type="ECO:0000259" key="17">
    <source>
        <dbReference type="Pfam" id="PF03717"/>
    </source>
</evidence>
<comment type="catalytic activity">
    <reaction evidence="14">
        <text>Preferential cleavage: (Ac)2-L-Lys-D-Ala-|-D-Ala. Also transpeptidation of peptidyl-alanyl moieties that are N-acyl substituents of D-alanine.</text>
        <dbReference type="EC" id="3.4.16.4"/>
    </reaction>
</comment>
<dbReference type="NCBIfam" id="TIGR03423">
    <property type="entry name" value="pbp2_mrdA"/>
    <property type="match status" value="1"/>
</dbReference>
<dbReference type="InterPro" id="IPR017790">
    <property type="entry name" value="Penicillin-binding_protein_2"/>
</dbReference>
<sequence length="685" mass="75653">MLSFRRRFRFKALWRADSPSAQQQDSQFQIRLVVAFAAMAFAFFLLFTRFVFLQVLQHDHFSTLAQQNRISLVPVEPNRGLIVDRNGEILAQNYSAYTLELTPSKIDDLDATIAEVGKLVEVTPRDLRRFRKLLGESRNFESVPLKVKLTDVEIARIAAQRYRLPGVDINARLFRDYPFKNLLSHVIGYIGRINQKDQDMLEETEQISNYRGSTHIGKTGLEKVYEEELHGVTGFEEVETDAGGRAIRTLRRTPPRNGKILKLALDIRLQQKASQLFAGRRGALVAIDPATGGVLAFLSEPGFDPNLFIDGIDSQTWKDLNDDWKKPLVNRALRGLYPPGSTFKPFMAMSNLEAGFRSPDYAIADPGYFTLPGSSHRFRDSFPSGRGSVNLFKAIQVSSDTYFYKLAWDMGIDRLAPQLAKFGLGTQTGIDLDHEARGVLPSREWKARRFARYPENVRRWMPADVVPIGIGQGYNTYTPLQMANATAILANGGKVFKPHVVQEIIDPATHAPTRVSALPIRDNHFNPKNVNFVKEAMAAVLKPGGTGARIGAGLQYDMAGKTGTAQVVQIKQGAKYNAAALAEQHRDHSWFIAFAPVDQPKIAVAVIVENGGWGAAAAAPIVRQLVDFYLLDNGKTPLIHPGDEVPAPDAEAAAATPAKPSRKPGAPAGKPAAAPPRGVEEVPEE</sequence>
<comment type="function">
    <text evidence="14">Catalyzes cross-linking of the peptidoglycan cell wall.</text>
</comment>
<dbReference type="SUPFAM" id="SSF56601">
    <property type="entry name" value="beta-lactamase/transpeptidase-like"/>
    <property type="match status" value="1"/>
</dbReference>
<keyword evidence="3 14" id="KW-1003">Cell membrane</keyword>
<dbReference type="OrthoDB" id="9789078at2"/>